<organism evidence="1">
    <name type="scientific">Brassica campestris</name>
    <name type="common">Field mustard</name>
    <dbReference type="NCBI Taxonomy" id="3711"/>
    <lineage>
        <taxon>Eukaryota</taxon>
        <taxon>Viridiplantae</taxon>
        <taxon>Streptophyta</taxon>
        <taxon>Embryophyta</taxon>
        <taxon>Tracheophyta</taxon>
        <taxon>Spermatophyta</taxon>
        <taxon>Magnoliopsida</taxon>
        <taxon>eudicotyledons</taxon>
        <taxon>Gunneridae</taxon>
        <taxon>Pentapetalae</taxon>
        <taxon>rosids</taxon>
        <taxon>malvids</taxon>
        <taxon>Brassicales</taxon>
        <taxon>Brassicaceae</taxon>
        <taxon>Brassiceae</taxon>
        <taxon>Brassica</taxon>
    </lineage>
</organism>
<dbReference type="AlphaFoldDB" id="A0A3P6AK61"/>
<evidence type="ECO:0000313" key="1">
    <source>
        <dbReference type="EMBL" id="VDC89549.1"/>
    </source>
</evidence>
<reference evidence="1" key="1">
    <citation type="submission" date="2018-11" db="EMBL/GenBank/DDBJ databases">
        <authorList>
            <consortium name="Genoscope - CEA"/>
            <person name="William W."/>
        </authorList>
    </citation>
    <scope>NUCLEOTIDE SEQUENCE</scope>
</reference>
<gene>
    <name evidence="1" type="ORF">BRAA02T07376Z</name>
</gene>
<sequence>MLLIFSCKHGSSYSGEPVKKTEELNDSDFFEYEPPTRTVHADNRLTGPVWFSRDTVWRMKRKLRLYNNVGLCVNRESDLDDVFDSASGSSVRLCEGETQRPGPSRMVHHLSRTGGVCVTANTAMAMSSVQSH</sequence>
<name>A0A3P6AK61_BRACM</name>
<proteinExistence type="predicted"/>
<accession>A0A3P6AK61</accession>
<dbReference type="EMBL" id="LR031573">
    <property type="protein sequence ID" value="VDC89549.1"/>
    <property type="molecule type" value="Genomic_DNA"/>
</dbReference>
<protein>
    <submittedName>
        <fullName evidence="1">Uncharacterized protein</fullName>
    </submittedName>
</protein>